<feature type="compositionally biased region" description="Polar residues" evidence="1">
    <location>
        <begin position="1"/>
        <end position="26"/>
    </location>
</feature>
<feature type="transmembrane region" description="Helical" evidence="2">
    <location>
        <begin position="141"/>
        <end position="158"/>
    </location>
</feature>
<evidence type="ECO:0000256" key="2">
    <source>
        <dbReference type="SAM" id="Phobius"/>
    </source>
</evidence>
<feature type="transmembrane region" description="Helical" evidence="2">
    <location>
        <begin position="45"/>
        <end position="63"/>
    </location>
</feature>
<reference evidence="3 4" key="1">
    <citation type="submission" date="2016-05" db="EMBL/GenBank/DDBJ databases">
        <title>Draft genome sequence of a porcine commensal Rothia nasimurium.</title>
        <authorList>
            <person name="Gaiser R.A."/>
            <person name="Van Baarlen P."/>
            <person name="Wells J.M."/>
        </authorList>
    </citation>
    <scope>NUCLEOTIDE SEQUENCE [LARGE SCALE GENOMIC DNA]</scope>
    <source>
        <strain evidence="3 4">PT-32</strain>
    </source>
</reference>
<keyword evidence="4" id="KW-1185">Reference proteome</keyword>
<sequence length="167" mass="17535">MTQPPNYNDYSSANNPQGMNSGNQPGYGQMPVAPDAEAKLKRSQIILLGTAVAYALGNLVYLFTAPPTIEFMGETIETGGGNWASIGGTALSLAVFGLVYGLMAKRKKAGRVTGYVFAALGIASALLNVFSALGISVISAIFYLLWLVGAIAWIVVVSNRSVSSILR</sequence>
<accession>A0A1Y1RMB1</accession>
<dbReference type="EMBL" id="LXWF01000043">
    <property type="protein sequence ID" value="ORC15600.1"/>
    <property type="molecule type" value="Genomic_DNA"/>
</dbReference>
<evidence type="ECO:0000256" key="1">
    <source>
        <dbReference type="SAM" id="MobiDB-lite"/>
    </source>
</evidence>
<keyword evidence="2" id="KW-1133">Transmembrane helix</keyword>
<dbReference type="RefSeq" id="WP_083093603.1">
    <property type="nucleotide sequence ID" value="NZ_LXWF01000043.1"/>
</dbReference>
<comment type="caution">
    <text evidence="3">The sequence shown here is derived from an EMBL/GenBank/DDBJ whole genome shotgun (WGS) entry which is preliminary data.</text>
</comment>
<evidence type="ECO:0000313" key="4">
    <source>
        <dbReference type="Proteomes" id="UP000192359"/>
    </source>
</evidence>
<gene>
    <name evidence="3" type="ORF">A7979_07710</name>
</gene>
<feature type="transmembrane region" description="Helical" evidence="2">
    <location>
        <begin position="115"/>
        <end position="135"/>
    </location>
</feature>
<dbReference type="OrthoDB" id="9873757at2"/>
<dbReference type="Proteomes" id="UP000192359">
    <property type="component" value="Unassembled WGS sequence"/>
</dbReference>
<feature type="region of interest" description="Disordered" evidence="1">
    <location>
        <begin position="1"/>
        <end position="30"/>
    </location>
</feature>
<proteinExistence type="predicted"/>
<feature type="transmembrane region" description="Helical" evidence="2">
    <location>
        <begin position="83"/>
        <end position="103"/>
    </location>
</feature>
<protein>
    <submittedName>
        <fullName evidence="3">Uncharacterized protein</fullName>
    </submittedName>
</protein>
<keyword evidence="2" id="KW-0472">Membrane</keyword>
<organism evidence="3 4">
    <name type="scientific">Rothia nasimurium</name>
    <dbReference type="NCBI Taxonomy" id="85336"/>
    <lineage>
        <taxon>Bacteria</taxon>
        <taxon>Bacillati</taxon>
        <taxon>Actinomycetota</taxon>
        <taxon>Actinomycetes</taxon>
        <taxon>Micrococcales</taxon>
        <taxon>Micrococcaceae</taxon>
        <taxon>Rothia</taxon>
    </lineage>
</organism>
<dbReference type="AlphaFoldDB" id="A0A1Y1RMB1"/>
<name>A0A1Y1RMB1_9MICC</name>
<evidence type="ECO:0000313" key="3">
    <source>
        <dbReference type="EMBL" id="ORC15600.1"/>
    </source>
</evidence>
<keyword evidence="2" id="KW-0812">Transmembrane</keyword>